<proteinExistence type="predicted"/>
<comment type="caution">
    <text evidence="3">The sequence shown here is derived from an EMBL/GenBank/DDBJ whole genome shotgun (WGS) entry which is preliminary data.</text>
</comment>
<dbReference type="AlphaFoldDB" id="A0A8S8ZNI2"/>
<keyword evidence="2" id="KW-0732">Signal</keyword>
<organism evidence="3 4">
    <name type="scientific">Sordaria macrospora</name>
    <dbReference type="NCBI Taxonomy" id="5147"/>
    <lineage>
        <taxon>Eukaryota</taxon>
        <taxon>Fungi</taxon>
        <taxon>Dikarya</taxon>
        <taxon>Ascomycota</taxon>
        <taxon>Pezizomycotina</taxon>
        <taxon>Sordariomycetes</taxon>
        <taxon>Sordariomycetidae</taxon>
        <taxon>Sordariales</taxon>
        <taxon>Sordariaceae</taxon>
        <taxon>Sordaria</taxon>
    </lineage>
</organism>
<accession>A0A8S8ZNI2</accession>
<evidence type="ECO:0000313" key="3">
    <source>
        <dbReference type="EMBL" id="KAA8630700.1"/>
    </source>
</evidence>
<protein>
    <submittedName>
        <fullName evidence="3">Uncharacterized protein</fullName>
    </submittedName>
</protein>
<feature type="compositionally biased region" description="Polar residues" evidence="1">
    <location>
        <begin position="207"/>
        <end position="225"/>
    </location>
</feature>
<dbReference type="VEuPathDB" id="FungiDB:SMAC_07761"/>
<evidence type="ECO:0000256" key="2">
    <source>
        <dbReference type="SAM" id="SignalP"/>
    </source>
</evidence>
<name>A0A8S8ZNI2_SORMA</name>
<evidence type="ECO:0000313" key="4">
    <source>
        <dbReference type="Proteomes" id="UP000433876"/>
    </source>
</evidence>
<sequence length="347" mass="37355">MLRPALFGILSLTSSTIVAAQTLAPWEIIQVDTYSPSGRPGSSTVSYIKTTINDPNSASNATANCNIEWDGLTNGETPYNTALECTPVEDGTWEFEVLRADPDSERPSISNFILRFTRLTNEGNLYIGSVTLNSGIESDLFFMCAASGFCYANLRPESTPVRLTPKEIGFRSADLKVRQTEETSEDAEPEPPIAWQISRIETHRPSSESTTGNSGVSSISLTITEPGTGLSGPDMTADCTTEWNETAGESPFDKVQACSEVEEGYFMFEVVKADGNDTVENAGDDPMSSFNLKFTRLGADGKTYLGLAEFVAEKNLAGGCGGNGGCDAVLKEEYNPLVVVPKEVKGR</sequence>
<feature type="region of interest" description="Disordered" evidence="1">
    <location>
        <begin position="176"/>
        <end position="232"/>
    </location>
</feature>
<dbReference type="Proteomes" id="UP000433876">
    <property type="component" value="Unassembled WGS sequence"/>
</dbReference>
<feature type="chain" id="PRO_5035862450" evidence="2">
    <location>
        <begin position="21"/>
        <end position="347"/>
    </location>
</feature>
<evidence type="ECO:0000256" key="1">
    <source>
        <dbReference type="SAM" id="MobiDB-lite"/>
    </source>
</evidence>
<gene>
    <name evidence="3" type="ORF">SMACR_07761</name>
</gene>
<reference evidence="3 4" key="1">
    <citation type="submission" date="2017-07" db="EMBL/GenBank/DDBJ databases">
        <title>Genome sequence of the Sordaria macrospora wild type strain R19027.</title>
        <authorList>
            <person name="Nowrousian M."/>
            <person name="Teichert I."/>
            <person name="Kueck U."/>
        </authorList>
    </citation>
    <scope>NUCLEOTIDE SEQUENCE [LARGE SCALE GENOMIC DNA]</scope>
    <source>
        <strain evidence="3 4">R19027</strain>
        <tissue evidence="3">Mycelium</tissue>
    </source>
</reference>
<feature type="signal peptide" evidence="2">
    <location>
        <begin position="1"/>
        <end position="20"/>
    </location>
</feature>
<dbReference type="EMBL" id="NMPR01000096">
    <property type="protein sequence ID" value="KAA8630700.1"/>
    <property type="molecule type" value="Genomic_DNA"/>
</dbReference>
<dbReference type="VEuPathDB" id="FungiDB:SMAC_07762"/>